<keyword evidence="4" id="KW-1003">Cell membrane</keyword>
<keyword evidence="14" id="KW-1185">Reference proteome</keyword>
<comment type="similarity">
    <text evidence="2">Belongs to the GSP K family.</text>
</comment>
<evidence type="ECO:0000256" key="11">
    <source>
        <dbReference type="SAM" id="Phobius"/>
    </source>
</evidence>
<proteinExistence type="inferred from homology"/>
<dbReference type="RefSeq" id="WP_172991942.1">
    <property type="nucleotide sequence ID" value="NZ_AP021861.1"/>
</dbReference>
<evidence type="ECO:0000313" key="14">
    <source>
        <dbReference type="Proteomes" id="UP000326837"/>
    </source>
</evidence>
<reference evidence="14" key="1">
    <citation type="submission" date="2019-10" db="EMBL/GenBank/DDBJ databases">
        <title>Lacipirellula parvula gen. nov., sp. nov., representing a lineage of planctomycetes widespread in freshwater anoxic habitats, and description of the family Lacipirellulaceae.</title>
        <authorList>
            <person name="Dedysh S.N."/>
            <person name="Kulichevskaya I.S."/>
            <person name="Beletsky A.V."/>
            <person name="Rakitin A.L."/>
            <person name="Mardanov A.V."/>
            <person name="Ivanova A.A."/>
            <person name="Saltykova V.X."/>
            <person name="Rijpstra W.I.C."/>
            <person name="Sinninghe Damste J.S."/>
            <person name="Ravin N.V."/>
        </authorList>
    </citation>
    <scope>NUCLEOTIDE SEQUENCE [LARGE SCALE GENOMIC DNA]</scope>
    <source>
        <strain evidence="14">PX69</strain>
    </source>
</reference>
<dbReference type="PANTHER" id="PTHR38831:SF2">
    <property type="entry name" value="TYPE II SECRETION SYSTEM PROTEIN K"/>
    <property type="match status" value="1"/>
</dbReference>
<sequence>METNALHAIHSRQRQRRGSVLLLVLIVVAMLTLGTATYLELMQNERMAVRHHGRGLQAERLAESGVEYARTLVGLTPAEILQAGGLANNPTSMQAIIVDDEGNEFDRGRFSIISPAQVDGYYSGYKFGLENESAKLNVNALLAPGAEDGAATRLLALPGMTAEIADAILDWLDADVTPRTNGAEAESYAQLTPSYEPRNGPISDLDELLQVRGVTPELLYGVDQNRNFIVDANETPCGQLLEIDNADGYLNRGWSAYLTTGSVEAMQPAAASTGSVSTSTTSTATPLQFNGSDLQQLYNSLSPVIGEDKAKFFIAYRQYGPLQDQQNNGATGAASQAGGAGGAGSGGQSNGGGGGGQQGNQQGNQQGSGGQQGGQPPNGSEQIQPGSGLVGQDQNQQPVVIEPSAITLNFQQQGQTQVNSPLDLVGVRVQIPGQNNGPPQNVTSPWAEDAASYRELLKLYDAAPPTTAQRVAGRVNVNQASRFVLQSIPSLPAAAVGKIISRREAEPDPAVSEQRHALWLLIDGVVTLAEMRQIERYVTTGGDAFSGQAVGFFDAGPAAARQEFIVDRSGTTPHLRLQRDLTPLGRGFSTLSMGVESSETPQ</sequence>
<name>A0A5K7X6P1_9BACT</name>
<dbReference type="EMBL" id="AP021861">
    <property type="protein sequence ID" value="BBO32394.1"/>
    <property type="molecule type" value="Genomic_DNA"/>
</dbReference>
<organism evidence="13 14">
    <name type="scientific">Lacipirellula parvula</name>
    <dbReference type="NCBI Taxonomy" id="2650471"/>
    <lineage>
        <taxon>Bacteria</taxon>
        <taxon>Pseudomonadati</taxon>
        <taxon>Planctomycetota</taxon>
        <taxon>Planctomycetia</taxon>
        <taxon>Pirellulales</taxon>
        <taxon>Lacipirellulaceae</taxon>
        <taxon>Lacipirellula</taxon>
    </lineage>
</organism>
<dbReference type="Proteomes" id="UP000326837">
    <property type="component" value="Chromosome"/>
</dbReference>
<dbReference type="InterPro" id="IPR005628">
    <property type="entry name" value="GspK"/>
</dbReference>
<keyword evidence="5" id="KW-0997">Cell inner membrane</keyword>
<dbReference type="AlphaFoldDB" id="A0A5K7X6P1"/>
<feature type="compositionally biased region" description="Gly residues" evidence="10">
    <location>
        <begin position="338"/>
        <end position="358"/>
    </location>
</feature>
<accession>A0A5K7X6P1</accession>
<comment type="subcellular location">
    <subcellularLocation>
        <location evidence="1">Cell inner membrane</location>
    </subcellularLocation>
</comment>
<dbReference type="GO" id="GO:0005886">
    <property type="term" value="C:plasma membrane"/>
    <property type="evidence" value="ECO:0007669"/>
    <property type="project" value="UniProtKB-SubCell"/>
</dbReference>
<evidence type="ECO:0000256" key="1">
    <source>
        <dbReference type="ARBA" id="ARBA00004533"/>
    </source>
</evidence>
<evidence type="ECO:0000256" key="5">
    <source>
        <dbReference type="ARBA" id="ARBA00022519"/>
    </source>
</evidence>
<feature type="region of interest" description="Disordered" evidence="10">
    <location>
        <begin position="323"/>
        <end position="394"/>
    </location>
</feature>
<evidence type="ECO:0000256" key="4">
    <source>
        <dbReference type="ARBA" id="ARBA00022475"/>
    </source>
</evidence>
<keyword evidence="9 11" id="KW-0472">Membrane</keyword>
<evidence type="ECO:0000256" key="8">
    <source>
        <dbReference type="ARBA" id="ARBA00022989"/>
    </source>
</evidence>
<evidence type="ECO:0000256" key="7">
    <source>
        <dbReference type="ARBA" id="ARBA00022927"/>
    </source>
</evidence>
<keyword evidence="8 11" id="KW-1133">Transmembrane helix</keyword>
<evidence type="ECO:0000256" key="6">
    <source>
        <dbReference type="ARBA" id="ARBA00022692"/>
    </source>
</evidence>
<dbReference type="GO" id="GO:0009306">
    <property type="term" value="P:protein secretion"/>
    <property type="evidence" value="ECO:0007669"/>
    <property type="project" value="InterPro"/>
</dbReference>
<gene>
    <name evidence="13" type="ORF">PLANPX_2006</name>
</gene>
<dbReference type="KEGG" id="lpav:PLANPX_2006"/>
<keyword evidence="6 11" id="KW-0812">Transmembrane</keyword>
<protein>
    <recommendedName>
        <fullName evidence="12">T2SS protein K first SAM-like domain-containing protein</fullName>
    </recommendedName>
</protein>
<feature type="transmembrane region" description="Helical" evidence="11">
    <location>
        <begin position="20"/>
        <end position="39"/>
    </location>
</feature>
<evidence type="ECO:0000256" key="10">
    <source>
        <dbReference type="SAM" id="MobiDB-lite"/>
    </source>
</evidence>
<feature type="domain" description="T2SS protein K first SAM-like" evidence="12">
    <location>
        <begin position="134"/>
        <end position="219"/>
    </location>
</feature>
<dbReference type="PANTHER" id="PTHR38831">
    <property type="entry name" value="TYPE II SECRETION SYSTEM PROTEIN K"/>
    <property type="match status" value="1"/>
</dbReference>
<feature type="compositionally biased region" description="Low complexity" evidence="10">
    <location>
        <begin position="325"/>
        <end position="337"/>
    </location>
</feature>
<evidence type="ECO:0000256" key="2">
    <source>
        <dbReference type="ARBA" id="ARBA00007246"/>
    </source>
</evidence>
<evidence type="ECO:0000256" key="9">
    <source>
        <dbReference type="ARBA" id="ARBA00023136"/>
    </source>
</evidence>
<keyword evidence="7" id="KW-0653">Protein transport</keyword>
<dbReference type="SUPFAM" id="SSF158544">
    <property type="entry name" value="GspK insert domain-like"/>
    <property type="match status" value="1"/>
</dbReference>
<dbReference type="Gene3D" id="1.10.40.60">
    <property type="entry name" value="EpsJ-like"/>
    <property type="match status" value="1"/>
</dbReference>
<dbReference type="Pfam" id="PF21687">
    <property type="entry name" value="T2SSK_1st"/>
    <property type="match status" value="1"/>
</dbReference>
<keyword evidence="3" id="KW-0813">Transport</keyword>
<evidence type="ECO:0000313" key="13">
    <source>
        <dbReference type="EMBL" id="BBO32394.1"/>
    </source>
</evidence>
<evidence type="ECO:0000256" key="3">
    <source>
        <dbReference type="ARBA" id="ARBA00022448"/>
    </source>
</evidence>
<evidence type="ECO:0000259" key="12">
    <source>
        <dbReference type="Pfam" id="PF21687"/>
    </source>
</evidence>
<dbReference type="InterPro" id="IPR049031">
    <property type="entry name" value="T2SSK_SAM-like_1st"/>
</dbReference>
<dbReference type="InterPro" id="IPR038072">
    <property type="entry name" value="GspK_central_sf"/>
</dbReference>